<accession>A0A7R9LK09</accession>
<sequence>MKAAENTNMWLIANGVDMGSTTMIGDAVRDYVTEAKYKKGVEYEKSFSKFNFIGIADEETLKYSQTIVSSQEVIHPTIMVSTGPESRVKPEKYELNQNLTHYILIKDETTNKSGVNSFLIKFITFLAQNQSQTLKAKQKLMDGQTDDDKDLVSIERNEIPVVSIVIKGGYNSSRLVLQQIKNSLPVVVLRGSGGLADLLAFVDNEIRDRCMNVWNADFVETYLKPELTIKIIDTKGFNPWLNNETLSLFRSKQPKHPGTEVTPANLTTAKDLNLCVDWSCPEVAKQEVLSILGCKHNSSFFQTVCWETILGRSPDERQSSKTFINRELNWLVEASSGVSNFLEEDELDMYVTQQFICSEKVAEKKSLLLNHNTRQELKAFLNQAQKTAVTLVG</sequence>
<organism evidence="2">
    <name type="scientific">Oppiella nova</name>
    <dbReference type="NCBI Taxonomy" id="334625"/>
    <lineage>
        <taxon>Eukaryota</taxon>
        <taxon>Metazoa</taxon>
        <taxon>Ecdysozoa</taxon>
        <taxon>Arthropoda</taxon>
        <taxon>Chelicerata</taxon>
        <taxon>Arachnida</taxon>
        <taxon>Acari</taxon>
        <taxon>Acariformes</taxon>
        <taxon>Sarcoptiformes</taxon>
        <taxon>Oribatida</taxon>
        <taxon>Brachypylina</taxon>
        <taxon>Oppioidea</taxon>
        <taxon>Oppiidae</taxon>
        <taxon>Oppiella</taxon>
    </lineage>
</organism>
<dbReference type="EMBL" id="OC916041">
    <property type="protein sequence ID" value="CAD7642934.1"/>
    <property type="molecule type" value="Genomic_DNA"/>
</dbReference>
<proteinExistence type="predicted"/>
<dbReference type="AlphaFoldDB" id="A0A7R9LK09"/>
<dbReference type="GO" id="GO:0005886">
    <property type="term" value="C:plasma membrane"/>
    <property type="evidence" value="ECO:0007669"/>
    <property type="project" value="TreeGrafter"/>
</dbReference>
<dbReference type="InterPro" id="IPR050927">
    <property type="entry name" value="TRPM"/>
</dbReference>
<dbReference type="OrthoDB" id="301415at2759"/>
<dbReference type="GO" id="GO:0005261">
    <property type="term" value="F:monoatomic cation channel activity"/>
    <property type="evidence" value="ECO:0007669"/>
    <property type="project" value="TreeGrafter"/>
</dbReference>
<dbReference type="Proteomes" id="UP000728032">
    <property type="component" value="Unassembled WGS sequence"/>
</dbReference>
<dbReference type="PANTHER" id="PTHR13800">
    <property type="entry name" value="TRANSIENT RECEPTOR POTENTIAL CATION CHANNEL, SUBFAMILY M, MEMBER 6"/>
    <property type="match status" value="1"/>
</dbReference>
<feature type="domain" description="TRPM SLOG" evidence="1">
    <location>
        <begin position="1"/>
        <end position="208"/>
    </location>
</feature>
<dbReference type="PANTHER" id="PTHR13800:SF1">
    <property type="entry name" value="TRANSIENT RECEPTOR POTENTIAL CATION CHANNEL TRPM"/>
    <property type="match status" value="1"/>
</dbReference>
<evidence type="ECO:0000313" key="3">
    <source>
        <dbReference type="Proteomes" id="UP000728032"/>
    </source>
</evidence>
<evidence type="ECO:0000259" key="1">
    <source>
        <dbReference type="Pfam" id="PF18139"/>
    </source>
</evidence>
<protein>
    <recommendedName>
        <fullName evidence="1">TRPM SLOG domain-containing protein</fullName>
    </recommendedName>
</protein>
<name>A0A7R9LK09_9ACAR</name>
<gene>
    <name evidence="2" type="ORF">ONB1V03_LOCUS3862</name>
</gene>
<reference evidence="2" key="1">
    <citation type="submission" date="2020-11" db="EMBL/GenBank/DDBJ databases">
        <authorList>
            <person name="Tran Van P."/>
        </authorList>
    </citation>
    <scope>NUCLEOTIDE SEQUENCE</scope>
</reference>
<dbReference type="EMBL" id="CAJPVJ010001216">
    <property type="protein sequence ID" value="CAG2164306.1"/>
    <property type="molecule type" value="Genomic_DNA"/>
</dbReference>
<evidence type="ECO:0000313" key="2">
    <source>
        <dbReference type="EMBL" id="CAD7642934.1"/>
    </source>
</evidence>
<dbReference type="Pfam" id="PF18139">
    <property type="entry name" value="LSDAT_euk"/>
    <property type="match status" value="1"/>
</dbReference>
<keyword evidence="3" id="KW-1185">Reference proteome</keyword>
<dbReference type="InterPro" id="IPR041491">
    <property type="entry name" value="TRPM_SLOG"/>
</dbReference>
<dbReference type="GO" id="GO:0030001">
    <property type="term" value="P:metal ion transport"/>
    <property type="evidence" value="ECO:0007669"/>
    <property type="project" value="TreeGrafter"/>
</dbReference>